<evidence type="ECO:0000256" key="2">
    <source>
        <dbReference type="ARBA" id="ARBA00022722"/>
    </source>
</evidence>
<dbReference type="GO" id="GO:0003676">
    <property type="term" value="F:nucleic acid binding"/>
    <property type="evidence" value="ECO:0007669"/>
    <property type="project" value="InterPro"/>
</dbReference>
<evidence type="ECO:0000313" key="5">
    <source>
        <dbReference type="EMBL" id="PMP10236.1"/>
    </source>
</evidence>
<feature type="domain" description="VRR-NUC" evidence="4">
    <location>
        <begin position="29"/>
        <end position="134"/>
    </location>
</feature>
<protein>
    <recommendedName>
        <fullName evidence="4">VRR-NUC domain-containing protein</fullName>
    </recommendedName>
</protein>
<proteinExistence type="predicted"/>
<sequence length="150" mass="17024">MFDYKVERQLTGKVTTRNGTVKKKRRDIETEEQADVIRWAKKTKLAGYNMGEYLTHVPNEGKRGRTAQADFKRLGGRRGYPDLILDLPASDYHGLRIEMKPPKGYRSVLSDSQQIVINRLNKVGILSVVCYGAQEAKNMIVSYMTGDLAE</sequence>
<evidence type="ECO:0000259" key="4">
    <source>
        <dbReference type="SMART" id="SM00990"/>
    </source>
</evidence>
<evidence type="ECO:0000313" key="6">
    <source>
        <dbReference type="Proteomes" id="UP000235611"/>
    </source>
</evidence>
<keyword evidence="2" id="KW-0540">Nuclease</keyword>
<dbReference type="InterPro" id="IPR014883">
    <property type="entry name" value="VRR_NUC"/>
</dbReference>
<dbReference type="Pfam" id="PF08774">
    <property type="entry name" value="VRR_NUC"/>
    <property type="match status" value="1"/>
</dbReference>
<dbReference type="GO" id="GO:0004518">
    <property type="term" value="F:nuclease activity"/>
    <property type="evidence" value="ECO:0007669"/>
    <property type="project" value="UniProtKB-KW"/>
</dbReference>
<dbReference type="SMART" id="SM00990">
    <property type="entry name" value="VRR_NUC"/>
    <property type="match status" value="1"/>
</dbReference>
<dbReference type="AlphaFoldDB" id="A0AAP8MX95"/>
<reference evidence="6" key="1">
    <citation type="submission" date="2016-07" db="EMBL/GenBank/DDBJ databases">
        <title>Nontailed viruses are major unrecognized killers of bacteria in the ocean.</title>
        <authorList>
            <person name="Kauffman K."/>
            <person name="Hussain F."/>
            <person name="Yang J."/>
            <person name="Arevalo P."/>
            <person name="Brown J."/>
            <person name="Cutler M."/>
            <person name="Kelly L."/>
            <person name="Polz M.F."/>
        </authorList>
    </citation>
    <scope>NUCLEOTIDE SEQUENCE [LARGE SCALE GENOMIC DNA]</scope>
    <source>
        <strain evidence="6">10N.222.49.A5</strain>
    </source>
</reference>
<organism evidence="5 6">
    <name type="scientific">Vibrio breoganii</name>
    <dbReference type="NCBI Taxonomy" id="553239"/>
    <lineage>
        <taxon>Bacteria</taxon>
        <taxon>Pseudomonadati</taxon>
        <taxon>Pseudomonadota</taxon>
        <taxon>Gammaproteobacteria</taxon>
        <taxon>Vibrionales</taxon>
        <taxon>Vibrionaceae</taxon>
        <taxon>Vibrio</taxon>
    </lineage>
</organism>
<dbReference type="RefSeq" id="WP_102477791.1">
    <property type="nucleotide sequence ID" value="NZ_MDBO01000075.1"/>
</dbReference>
<name>A0AAP8MX95_9VIBR</name>
<dbReference type="Gene3D" id="3.40.1350.10">
    <property type="match status" value="1"/>
</dbReference>
<gene>
    <name evidence="5" type="ORF">BCS93_11210</name>
</gene>
<evidence type="ECO:0000256" key="3">
    <source>
        <dbReference type="ARBA" id="ARBA00022801"/>
    </source>
</evidence>
<accession>A0AAP8MX95</accession>
<comment type="caution">
    <text evidence="5">The sequence shown here is derived from an EMBL/GenBank/DDBJ whole genome shotgun (WGS) entry which is preliminary data.</text>
</comment>
<dbReference type="GO" id="GO:0016788">
    <property type="term" value="F:hydrolase activity, acting on ester bonds"/>
    <property type="evidence" value="ECO:0007669"/>
    <property type="project" value="InterPro"/>
</dbReference>
<comment type="cofactor">
    <cofactor evidence="1">
        <name>Mg(2+)</name>
        <dbReference type="ChEBI" id="CHEBI:18420"/>
    </cofactor>
</comment>
<dbReference type="InterPro" id="IPR011856">
    <property type="entry name" value="tRNA_endonuc-like_dom_sf"/>
</dbReference>
<keyword evidence="3" id="KW-0378">Hydrolase</keyword>
<dbReference type="Proteomes" id="UP000235611">
    <property type="component" value="Unassembled WGS sequence"/>
</dbReference>
<evidence type="ECO:0000256" key="1">
    <source>
        <dbReference type="ARBA" id="ARBA00001946"/>
    </source>
</evidence>
<dbReference type="EMBL" id="MDBO01000075">
    <property type="protein sequence ID" value="PMP10236.1"/>
    <property type="molecule type" value="Genomic_DNA"/>
</dbReference>